<evidence type="ECO:0000256" key="1">
    <source>
        <dbReference type="SAM" id="SignalP"/>
    </source>
</evidence>
<keyword evidence="3" id="KW-1185">Reference proteome</keyword>
<keyword evidence="1" id="KW-0732">Signal</keyword>
<feature type="signal peptide" evidence="1">
    <location>
        <begin position="1"/>
        <end position="20"/>
    </location>
</feature>
<organism evidence="2 3">
    <name type="scientific">Ophiocordyceps australis</name>
    <dbReference type="NCBI Taxonomy" id="1399860"/>
    <lineage>
        <taxon>Eukaryota</taxon>
        <taxon>Fungi</taxon>
        <taxon>Dikarya</taxon>
        <taxon>Ascomycota</taxon>
        <taxon>Pezizomycotina</taxon>
        <taxon>Sordariomycetes</taxon>
        <taxon>Hypocreomycetidae</taxon>
        <taxon>Hypocreales</taxon>
        <taxon>Ophiocordycipitaceae</taxon>
        <taxon>Ophiocordyceps</taxon>
    </lineage>
</organism>
<feature type="chain" id="PRO_5012157462" evidence="1">
    <location>
        <begin position="21"/>
        <end position="89"/>
    </location>
</feature>
<evidence type="ECO:0000313" key="2">
    <source>
        <dbReference type="EMBL" id="PHH67036.1"/>
    </source>
</evidence>
<dbReference type="EMBL" id="NJET01000003">
    <property type="protein sequence ID" value="PHH67036.1"/>
    <property type="molecule type" value="Genomic_DNA"/>
</dbReference>
<name>A0A2C5YH50_9HYPO</name>
<protein>
    <submittedName>
        <fullName evidence="2">Uncharacterized protein</fullName>
    </submittedName>
</protein>
<dbReference type="AlphaFoldDB" id="A0A2C5YH50"/>
<comment type="caution">
    <text evidence="2">The sequence shown here is derived from an EMBL/GenBank/DDBJ whole genome shotgun (WGS) entry which is preliminary data.</text>
</comment>
<evidence type="ECO:0000313" key="3">
    <source>
        <dbReference type="Proteomes" id="UP000226192"/>
    </source>
</evidence>
<reference evidence="2 3" key="1">
    <citation type="submission" date="2017-06" db="EMBL/GenBank/DDBJ databases">
        <title>Ant-infecting Ophiocordyceps genomes reveal a high diversity of potential behavioral manipulation genes and a possible major role for enterotoxins.</title>
        <authorList>
            <person name="De Bekker C."/>
            <person name="Evans H.C."/>
            <person name="Brachmann A."/>
            <person name="Hughes D.P."/>
        </authorList>
    </citation>
    <scope>NUCLEOTIDE SEQUENCE [LARGE SCALE GENOMIC DNA]</scope>
    <source>
        <strain evidence="2 3">Map64</strain>
    </source>
</reference>
<dbReference type="Proteomes" id="UP000226192">
    <property type="component" value="Unassembled WGS sequence"/>
</dbReference>
<gene>
    <name evidence="2" type="ORF">CDD81_4431</name>
</gene>
<sequence length="89" mass="9305">MRVQGLLALVCCLAAASAHAAHRRLGPWLARLVSTAPAGVIMTDDKTTAIVLAIMDYFAFGLNELLLAHAPGTEQPDSSHVEPPGSELG</sequence>
<proteinExistence type="predicted"/>
<accession>A0A2C5YH50</accession>